<organism evidence="2 3">
    <name type="scientific">Thalassiosira oceanica</name>
    <name type="common">Marine diatom</name>
    <dbReference type="NCBI Taxonomy" id="159749"/>
    <lineage>
        <taxon>Eukaryota</taxon>
        <taxon>Sar</taxon>
        <taxon>Stramenopiles</taxon>
        <taxon>Ochrophyta</taxon>
        <taxon>Bacillariophyta</taxon>
        <taxon>Coscinodiscophyceae</taxon>
        <taxon>Thalassiosirophycidae</taxon>
        <taxon>Thalassiosirales</taxon>
        <taxon>Thalassiosiraceae</taxon>
        <taxon>Thalassiosira</taxon>
    </lineage>
</organism>
<gene>
    <name evidence="2" type="ORF">THAOC_31609</name>
</gene>
<dbReference type="Proteomes" id="UP000266841">
    <property type="component" value="Unassembled WGS sequence"/>
</dbReference>
<protein>
    <submittedName>
        <fullName evidence="2">Uncharacterized protein</fullName>
    </submittedName>
</protein>
<accession>K0RB11</accession>
<feature type="region of interest" description="Disordered" evidence="1">
    <location>
        <begin position="1"/>
        <end position="65"/>
    </location>
</feature>
<sequence length="206" mass="22508">MKDRRRPGLPSGPFESPRPGDHGTGLRSAREGPGGGQSSKFDSGLRQRAPFAGKTRPRSSNRVVRARTRRGLVRMERKAASWNRLVELLQAAQLNRRIISGARAVRARERVRYEVTTSPKTNSRQPRLPSNYHGCRVTTHSQLPPGAVANKNDTSDDAASRKTLGALQRRPKTDAARSSPGGSRKKRHAAWTRHDAAAAGARGGRA</sequence>
<reference evidence="2 3" key="1">
    <citation type="journal article" date="2012" name="Genome Biol.">
        <title>Genome and low-iron response of an oceanic diatom adapted to chronic iron limitation.</title>
        <authorList>
            <person name="Lommer M."/>
            <person name="Specht M."/>
            <person name="Roy A.S."/>
            <person name="Kraemer L."/>
            <person name="Andreson R."/>
            <person name="Gutowska M.A."/>
            <person name="Wolf J."/>
            <person name="Bergner S.V."/>
            <person name="Schilhabel M.B."/>
            <person name="Klostermeier U.C."/>
            <person name="Beiko R.G."/>
            <person name="Rosenstiel P."/>
            <person name="Hippler M."/>
            <person name="Laroche J."/>
        </authorList>
    </citation>
    <scope>NUCLEOTIDE SEQUENCE [LARGE SCALE GENOMIC DNA]</scope>
    <source>
        <strain evidence="2 3">CCMP1005</strain>
    </source>
</reference>
<evidence type="ECO:0000313" key="2">
    <source>
        <dbReference type="EMBL" id="EJK49509.1"/>
    </source>
</evidence>
<name>K0RB11_THAOC</name>
<dbReference type="EMBL" id="AGNL01044711">
    <property type="protein sequence ID" value="EJK49509.1"/>
    <property type="molecule type" value="Genomic_DNA"/>
</dbReference>
<evidence type="ECO:0000256" key="1">
    <source>
        <dbReference type="SAM" id="MobiDB-lite"/>
    </source>
</evidence>
<dbReference type="AlphaFoldDB" id="K0RB11"/>
<comment type="caution">
    <text evidence="2">The sequence shown here is derived from an EMBL/GenBank/DDBJ whole genome shotgun (WGS) entry which is preliminary data.</text>
</comment>
<keyword evidence="3" id="KW-1185">Reference proteome</keyword>
<proteinExistence type="predicted"/>
<feature type="region of interest" description="Disordered" evidence="1">
    <location>
        <begin position="137"/>
        <end position="206"/>
    </location>
</feature>
<feature type="compositionally biased region" description="Basic residues" evidence="1">
    <location>
        <begin position="55"/>
        <end position="65"/>
    </location>
</feature>
<evidence type="ECO:0000313" key="3">
    <source>
        <dbReference type="Proteomes" id="UP000266841"/>
    </source>
</evidence>